<organism evidence="8 9">
    <name type="scientific">Bugula neritina</name>
    <name type="common">Brown bryozoan</name>
    <name type="synonym">Sertularia neritina</name>
    <dbReference type="NCBI Taxonomy" id="10212"/>
    <lineage>
        <taxon>Eukaryota</taxon>
        <taxon>Metazoa</taxon>
        <taxon>Spiralia</taxon>
        <taxon>Lophotrochozoa</taxon>
        <taxon>Bryozoa</taxon>
        <taxon>Gymnolaemata</taxon>
        <taxon>Cheilostomatida</taxon>
        <taxon>Flustrina</taxon>
        <taxon>Buguloidea</taxon>
        <taxon>Bugulidae</taxon>
        <taxon>Bugula</taxon>
    </lineage>
</organism>
<dbReference type="Pfam" id="PF05478">
    <property type="entry name" value="Prominin"/>
    <property type="match status" value="1"/>
</dbReference>
<evidence type="ECO:0000313" key="8">
    <source>
        <dbReference type="EMBL" id="KAF6032405.1"/>
    </source>
</evidence>
<evidence type="ECO:0000256" key="5">
    <source>
        <dbReference type="ARBA" id="ARBA00023136"/>
    </source>
</evidence>
<protein>
    <submittedName>
        <fullName evidence="8">Uncharacterized protein</fullName>
    </submittedName>
</protein>
<evidence type="ECO:0000256" key="6">
    <source>
        <dbReference type="ARBA" id="ARBA00023180"/>
    </source>
</evidence>
<dbReference type="EMBL" id="VXIV02001508">
    <property type="protein sequence ID" value="KAF6032405.1"/>
    <property type="molecule type" value="Genomic_DNA"/>
</dbReference>
<evidence type="ECO:0000256" key="1">
    <source>
        <dbReference type="ARBA" id="ARBA00004141"/>
    </source>
</evidence>
<dbReference type="InterPro" id="IPR008795">
    <property type="entry name" value="Prominin"/>
</dbReference>
<dbReference type="GO" id="GO:0016020">
    <property type="term" value="C:membrane"/>
    <property type="evidence" value="ECO:0007669"/>
    <property type="project" value="UniProtKB-SubCell"/>
</dbReference>
<dbReference type="PANTHER" id="PTHR22730">
    <property type="entry name" value="PROMININ PROM PROTEIN"/>
    <property type="match status" value="1"/>
</dbReference>
<comment type="subcellular location">
    <subcellularLocation>
        <location evidence="1">Membrane</location>
        <topology evidence="1">Multi-pass membrane protein</topology>
    </subcellularLocation>
</comment>
<keyword evidence="4 7" id="KW-1133">Transmembrane helix</keyword>
<evidence type="ECO:0000256" key="7">
    <source>
        <dbReference type="SAM" id="Phobius"/>
    </source>
</evidence>
<accession>A0A7J7K2K0</accession>
<name>A0A7J7K2K0_BUGNE</name>
<keyword evidence="9" id="KW-1185">Reference proteome</keyword>
<comment type="similarity">
    <text evidence="2">Belongs to the prominin family.</text>
</comment>
<evidence type="ECO:0000313" key="9">
    <source>
        <dbReference type="Proteomes" id="UP000593567"/>
    </source>
</evidence>
<evidence type="ECO:0000256" key="2">
    <source>
        <dbReference type="ARBA" id="ARBA00006058"/>
    </source>
</evidence>
<dbReference type="OrthoDB" id="6229420at2759"/>
<evidence type="ECO:0000256" key="3">
    <source>
        <dbReference type="ARBA" id="ARBA00022692"/>
    </source>
</evidence>
<dbReference type="Proteomes" id="UP000593567">
    <property type="component" value="Unassembled WGS sequence"/>
</dbReference>
<reference evidence="8" key="1">
    <citation type="submission" date="2020-06" db="EMBL/GenBank/DDBJ databases">
        <title>Draft genome of Bugula neritina, a colonial animal packing powerful symbionts and potential medicines.</title>
        <authorList>
            <person name="Rayko M."/>
        </authorList>
    </citation>
    <scope>NUCLEOTIDE SEQUENCE [LARGE SCALE GENOMIC DNA]</scope>
    <source>
        <strain evidence="8">Kwan_BN1</strain>
    </source>
</reference>
<proteinExistence type="inferred from homology"/>
<gene>
    <name evidence="8" type="ORF">EB796_009288</name>
</gene>
<keyword evidence="3 7" id="KW-0812">Transmembrane</keyword>
<keyword evidence="6" id="KW-0325">Glycoprotein</keyword>
<keyword evidence="5 7" id="KW-0472">Membrane</keyword>
<sequence length="315" mass="33716">MFGCGSRPGDSSCHKGTGANFFLAAVGFTFIFYSILMLVTTLLFSVGSLASTHVCVAVQDPGTTVTALEDNKLPLNVFGNVTIETVLKAYNDCLGGASIEDIASYIELGFSKTDLQQQINDKLGYEEINKTIGKINIDIGNVTFLPQNLNDSLSMLENFNGFNGSVIPDLNSQVALIKALLDNSINMLNGAINQASGQNRIDLEEAREYFESSRDNGVDEMVTSAGFVNGTITQLSDSVETLKNASATALDAISQVESSIKNNASNIVRQVLSSYAKTLSDDITDDANAGLDEVTNDMLGQKLSCVCCQILCNYC</sequence>
<comment type="caution">
    <text evidence="8">The sequence shown here is derived from an EMBL/GenBank/DDBJ whole genome shotgun (WGS) entry which is preliminary data.</text>
</comment>
<evidence type="ECO:0000256" key="4">
    <source>
        <dbReference type="ARBA" id="ARBA00022989"/>
    </source>
</evidence>
<feature type="transmembrane region" description="Helical" evidence="7">
    <location>
        <begin position="21"/>
        <end position="44"/>
    </location>
</feature>
<dbReference type="PANTHER" id="PTHR22730:SF1">
    <property type="entry name" value="PROMININ-LIKE PROTEIN"/>
    <property type="match status" value="1"/>
</dbReference>
<dbReference type="AlphaFoldDB" id="A0A7J7K2K0"/>